<evidence type="ECO:0000256" key="3">
    <source>
        <dbReference type="ARBA" id="ARBA00022692"/>
    </source>
</evidence>
<sequence>MRLLTEWLEKTTGIPAELYEKLITSLTGISVLWLLRWLILKMVWRRTESFRVRYQWRKLSNYVAVAFAVLLLGRVWFEEFQSVATFLGLLSAGVAIALKDPLVNVAGWLFILWRRPFDVGDRIQIGGHAGDVIDLRVFQFTLMEIGNWVHADQSTGRIVHVPNGKVFVDPQINYTRGWFDYIWNEIAVLVTFESDWKGAKEILRKIATEHAADLTGDAERKMELSSREFMIFPPTLTPTVYTSVEESGVLLTLRYLCEPRRRRESTQEIWEAILERFAERTTIDFAYPTRRYYDNVTEGKSVARAAPPGRTEPS</sequence>
<evidence type="ECO:0000259" key="7">
    <source>
        <dbReference type="Pfam" id="PF00924"/>
    </source>
</evidence>
<name>A0A9W6FXA8_9BACT</name>
<dbReference type="Pfam" id="PF00924">
    <property type="entry name" value="MS_channel_2nd"/>
    <property type="match status" value="1"/>
</dbReference>
<evidence type="ECO:0000256" key="5">
    <source>
        <dbReference type="ARBA" id="ARBA00023136"/>
    </source>
</evidence>
<dbReference type="RefSeq" id="WP_214187559.1">
    <property type="nucleotide sequence ID" value="NZ_BSDS01000001.1"/>
</dbReference>
<evidence type="ECO:0000256" key="6">
    <source>
        <dbReference type="SAM" id="Phobius"/>
    </source>
</evidence>
<comment type="subcellular location">
    <subcellularLocation>
        <location evidence="1">Cell membrane</location>
        <topology evidence="1">Multi-pass membrane protein</topology>
    </subcellularLocation>
</comment>
<organism evidence="8 9">
    <name type="scientific">Geobacter hydrogenophilus</name>
    <dbReference type="NCBI Taxonomy" id="40983"/>
    <lineage>
        <taxon>Bacteria</taxon>
        <taxon>Pseudomonadati</taxon>
        <taxon>Thermodesulfobacteriota</taxon>
        <taxon>Desulfuromonadia</taxon>
        <taxon>Geobacterales</taxon>
        <taxon>Geobacteraceae</taxon>
        <taxon>Geobacter</taxon>
    </lineage>
</organism>
<proteinExistence type="predicted"/>
<dbReference type="PANTHER" id="PTHR30566:SF5">
    <property type="entry name" value="MECHANOSENSITIVE ION CHANNEL PROTEIN 1, MITOCHONDRIAL-RELATED"/>
    <property type="match status" value="1"/>
</dbReference>
<keyword evidence="2" id="KW-1003">Cell membrane</keyword>
<gene>
    <name evidence="8" type="ORF">GHYDROH2_00190</name>
</gene>
<dbReference type="SUPFAM" id="SSF82689">
    <property type="entry name" value="Mechanosensitive channel protein MscS (YggB), C-terminal domain"/>
    <property type="match status" value="1"/>
</dbReference>
<accession>A0A9W6FXA8</accession>
<dbReference type="PANTHER" id="PTHR30566">
    <property type="entry name" value="YNAI-RELATED MECHANOSENSITIVE ION CHANNEL"/>
    <property type="match status" value="1"/>
</dbReference>
<dbReference type="Gene3D" id="1.10.287.1260">
    <property type="match status" value="1"/>
</dbReference>
<protein>
    <submittedName>
        <fullName evidence="8">Mechanosensitive ion channel protein MscS</fullName>
    </submittedName>
</protein>
<keyword evidence="9" id="KW-1185">Reference proteome</keyword>
<feature type="transmembrane region" description="Helical" evidence="6">
    <location>
        <begin position="83"/>
        <end position="113"/>
    </location>
</feature>
<evidence type="ECO:0000313" key="8">
    <source>
        <dbReference type="EMBL" id="GLI36518.1"/>
    </source>
</evidence>
<dbReference type="GO" id="GO:0008381">
    <property type="term" value="F:mechanosensitive monoatomic ion channel activity"/>
    <property type="evidence" value="ECO:0007669"/>
    <property type="project" value="UniProtKB-ARBA"/>
</dbReference>
<keyword evidence="4 6" id="KW-1133">Transmembrane helix</keyword>
<dbReference type="Gene3D" id="3.30.70.100">
    <property type="match status" value="1"/>
</dbReference>
<dbReference type="EMBL" id="BSDS01000001">
    <property type="protein sequence ID" value="GLI36518.1"/>
    <property type="molecule type" value="Genomic_DNA"/>
</dbReference>
<dbReference type="InterPro" id="IPR010920">
    <property type="entry name" value="LSM_dom_sf"/>
</dbReference>
<dbReference type="InterPro" id="IPR006685">
    <property type="entry name" value="MscS_channel_2nd"/>
</dbReference>
<dbReference type="InterPro" id="IPR011066">
    <property type="entry name" value="MscS_channel_C_sf"/>
</dbReference>
<feature type="transmembrane region" description="Helical" evidence="6">
    <location>
        <begin position="22"/>
        <end position="39"/>
    </location>
</feature>
<reference evidence="8" key="1">
    <citation type="submission" date="2022-12" db="EMBL/GenBank/DDBJ databases">
        <title>Reference genome sequencing for broad-spectrum identification of bacterial and archaeal isolates by mass spectrometry.</title>
        <authorList>
            <person name="Sekiguchi Y."/>
            <person name="Tourlousse D.M."/>
        </authorList>
    </citation>
    <scope>NUCLEOTIDE SEQUENCE</scope>
    <source>
        <strain evidence="8">H2</strain>
    </source>
</reference>
<comment type="caution">
    <text evidence="8">The sequence shown here is derived from an EMBL/GenBank/DDBJ whole genome shotgun (WGS) entry which is preliminary data.</text>
</comment>
<dbReference type="Proteomes" id="UP001144352">
    <property type="component" value="Unassembled WGS sequence"/>
</dbReference>
<evidence type="ECO:0000256" key="4">
    <source>
        <dbReference type="ARBA" id="ARBA00022989"/>
    </source>
</evidence>
<evidence type="ECO:0000256" key="1">
    <source>
        <dbReference type="ARBA" id="ARBA00004651"/>
    </source>
</evidence>
<dbReference type="GO" id="GO:0005886">
    <property type="term" value="C:plasma membrane"/>
    <property type="evidence" value="ECO:0007669"/>
    <property type="project" value="UniProtKB-SubCell"/>
</dbReference>
<feature type="transmembrane region" description="Helical" evidence="6">
    <location>
        <begin position="59"/>
        <end position="77"/>
    </location>
</feature>
<keyword evidence="5 6" id="KW-0472">Membrane</keyword>
<dbReference type="SUPFAM" id="SSF50182">
    <property type="entry name" value="Sm-like ribonucleoproteins"/>
    <property type="match status" value="1"/>
</dbReference>
<dbReference type="InterPro" id="IPR023408">
    <property type="entry name" value="MscS_beta-dom_sf"/>
</dbReference>
<feature type="domain" description="Mechanosensitive ion channel MscS" evidence="7">
    <location>
        <begin position="101"/>
        <end position="176"/>
    </location>
</feature>
<dbReference type="AlphaFoldDB" id="A0A9W6FXA8"/>
<evidence type="ECO:0000313" key="9">
    <source>
        <dbReference type="Proteomes" id="UP001144352"/>
    </source>
</evidence>
<keyword evidence="3 6" id="KW-0812">Transmembrane</keyword>
<dbReference type="Gene3D" id="2.30.30.60">
    <property type="match status" value="1"/>
</dbReference>
<evidence type="ECO:0000256" key="2">
    <source>
        <dbReference type="ARBA" id="ARBA00022475"/>
    </source>
</evidence>